<evidence type="ECO:0000313" key="4">
    <source>
        <dbReference type="Proteomes" id="UP001500213"/>
    </source>
</evidence>
<organism evidence="3 4">
    <name type="scientific">Gryllotalpicola kribbensis</name>
    <dbReference type="NCBI Taxonomy" id="993084"/>
    <lineage>
        <taxon>Bacteria</taxon>
        <taxon>Bacillati</taxon>
        <taxon>Actinomycetota</taxon>
        <taxon>Actinomycetes</taxon>
        <taxon>Micrococcales</taxon>
        <taxon>Microbacteriaceae</taxon>
        <taxon>Gryllotalpicola</taxon>
    </lineage>
</organism>
<protein>
    <recommendedName>
        <fullName evidence="2">DUF6993 domain-containing protein</fullName>
    </recommendedName>
</protein>
<feature type="domain" description="DUF6993" evidence="2">
    <location>
        <begin position="74"/>
        <end position="156"/>
    </location>
</feature>
<evidence type="ECO:0000313" key="3">
    <source>
        <dbReference type="EMBL" id="GAA4192341.1"/>
    </source>
</evidence>
<dbReference type="PROSITE" id="PS51257">
    <property type="entry name" value="PROKAR_LIPOPROTEIN"/>
    <property type="match status" value="1"/>
</dbReference>
<dbReference type="EMBL" id="BAABBX010000016">
    <property type="protein sequence ID" value="GAA4192341.1"/>
    <property type="molecule type" value="Genomic_DNA"/>
</dbReference>
<name>A0ABP8AWJ9_9MICO</name>
<reference evidence="4" key="1">
    <citation type="journal article" date="2019" name="Int. J. Syst. Evol. Microbiol.">
        <title>The Global Catalogue of Microorganisms (GCM) 10K type strain sequencing project: providing services to taxonomists for standard genome sequencing and annotation.</title>
        <authorList>
            <consortium name="The Broad Institute Genomics Platform"/>
            <consortium name="The Broad Institute Genome Sequencing Center for Infectious Disease"/>
            <person name="Wu L."/>
            <person name="Ma J."/>
        </authorList>
    </citation>
    <scope>NUCLEOTIDE SEQUENCE [LARGE SCALE GENOMIC DNA]</scope>
    <source>
        <strain evidence="4">JCM 17593</strain>
    </source>
</reference>
<proteinExistence type="predicted"/>
<sequence length="162" mass="15519">MQFARAAAVFAAAGLALALAACTSDGGQAAAPTPTATAWTVQATAGATPGAGPAEFRANASAADNRPAFDAAIRAVLAGKPNADGAAVTSALKSAGFPMSATQVTDSKTSADLQPGSIMVGVKIGKECLVGQWGSAVDGYQSAVTPVLGSGGCLIGGIPAVG</sequence>
<feature type="chain" id="PRO_5045825185" description="DUF6993 domain-containing protein" evidence="1">
    <location>
        <begin position="21"/>
        <end position="162"/>
    </location>
</feature>
<feature type="signal peptide" evidence="1">
    <location>
        <begin position="1"/>
        <end position="20"/>
    </location>
</feature>
<gene>
    <name evidence="3" type="ORF">GCM10022288_24400</name>
</gene>
<dbReference type="RefSeq" id="WP_344777301.1">
    <property type="nucleotide sequence ID" value="NZ_BAABBX010000016.1"/>
</dbReference>
<keyword evidence="1" id="KW-0732">Signal</keyword>
<dbReference type="Proteomes" id="UP001500213">
    <property type="component" value="Unassembled WGS sequence"/>
</dbReference>
<dbReference type="InterPro" id="IPR054262">
    <property type="entry name" value="DUF6993"/>
</dbReference>
<evidence type="ECO:0000256" key="1">
    <source>
        <dbReference type="SAM" id="SignalP"/>
    </source>
</evidence>
<accession>A0ABP8AWJ9</accession>
<dbReference type="Pfam" id="PF22504">
    <property type="entry name" value="DUF6993"/>
    <property type="match status" value="1"/>
</dbReference>
<keyword evidence="4" id="KW-1185">Reference proteome</keyword>
<comment type="caution">
    <text evidence="3">The sequence shown here is derived from an EMBL/GenBank/DDBJ whole genome shotgun (WGS) entry which is preliminary data.</text>
</comment>
<evidence type="ECO:0000259" key="2">
    <source>
        <dbReference type="Pfam" id="PF22504"/>
    </source>
</evidence>